<dbReference type="Gene3D" id="1.10.10.1600">
    <property type="entry name" value="Bacterial DNA polymerase III alpha subunit, thumb domain"/>
    <property type="match status" value="1"/>
</dbReference>
<keyword evidence="4" id="KW-0239">DNA-directed DNA polymerase</keyword>
<dbReference type="Proteomes" id="UP001153387">
    <property type="component" value="Unassembled WGS sequence"/>
</dbReference>
<evidence type="ECO:0000256" key="1">
    <source>
        <dbReference type="ARBA" id="ARBA00022679"/>
    </source>
</evidence>
<keyword evidence="1 8" id="KW-0808">Transferase</keyword>
<keyword evidence="9" id="KW-1185">Reference proteome</keyword>
<evidence type="ECO:0000259" key="5">
    <source>
        <dbReference type="Pfam" id="PF02811"/>
    </source>
</evidence>
<dbReference type="Pfam" id="PF02811">
    <property type="entry name" value="PHP"/>
    <property type="match status" value="1"/>
</dbReference>
<organism evidence="8 9">
    <name type="scientific">Cohnella ginsengisoli</name>
    <dbReference type="NCBI Taxonomy" id="425004"/>
    <lineage>
        <taxon>Bacteria</taxon>
        <taxon>Bacillati</taxon>
        <taxon>Bacillota</taxon>
        <taxon>Bacilli</taxon>
        <taxon>Bacillales</taxon>
        <taxon>Paenibacillaceae</taxon>
        <taxon>Cohnella</taxon>
    </lineage>
</organism>
<dbReference type="Pfam" id="PF07733">
    <property type="entry name" value="DNA_pol3_alpha"/>
    <property type="match status" value="1"/>
</dbReference>
<dbReference type="SUPFAM" id="SSF89550">
    <property type="entry name" value="PHP domain-like"/>
    <property type="match status" value="1"/>
</dbReference>
<evidence type="ECO:0000256" key="3">
    <source>
        <dbReference type="ARBA" id="ARBA00022705"/>
    </source>
</evidence>
<feature type="domain" description="PHP" evidence="5">
    <location>
        <begin position="15"/>
        <end position="112"/>
    </location>
</feature>
<evidence type="ECO:0000256" key="4">
    <source>
        <dbReference type="ARBA" id="ARBA00022932"/>
    </source>
</evidence>
<dbReference type="NCBIfam" id="TIGR00594">
    <property type="entry name" value="polc"/>
    <property type="match status" value="1"/>
</dbReference>
<dbReference type="GO" id="GO:0008408">
    <property type="term" value="F:3'-5' exonuclease activity"/>
    <property type="evidence" value="ECO:0007669"/>
    <property type="project" value="InterPro"/>
</dbReference>
<dbReference type="Gene3D" id="3.20.20.140">
    <property type="entry name" value="Metal-dependent hydrolases"/>
    <property type="match status" value="1"/>
</dbReference>
<dbReference type="InterPro" id="IPR004013">
    <property type="entry name" value="PHP_dom"/>
</dbReference>
<sequence length="795" mass="87891">MEAYVAAGSRLEKASRRDQPIYHLTLLAKNAAGYRNLMKLSSIGHLEGFHYRPRIDFEALSRHAEGLICLSGCMSSELSQHLLHGRDAEARETALRYRELFDEDYFLEIQDHGLTDQKRITAGVLRLADELGIPLAATNDSHYLNEEDHVLQDVLICIGTGKTVDDQDRFRIGTSQLYMKTGEEMSALFRHRPEAVTNTALIADRCELEIDLGAHILPKFSPIPEGMTAETYLAELCLAGLRERYDGAATAGADGEDAGGGASAVESAGASGDAGAASAQTVAADAEARLRYELDVIARMGFSDYFLIVWDFIRYAREQGIAVGPGRGSSAGSIVAYSLRITDVDPLKHKLLFERFLNPERVSMPDIDVDFSDERRDEVIRYVADKYGSGHVAQIITFGTLAARAAVRDVGRVLNLPYGDVDRAAKLIPGMPGMSIERAARDNPDFRALTEKGGPIADLIAMARRAEGMPRHASTHAAGVVISSEPLTDYVPLQEGTEGVPLTQYSMEHLEAVGLLKMDFLGLRNLSIIERAMQSVFESTGKALRWEDIPYDDPATYELLGRGDTTGVFQMESAGIRRVLRDMKPRTFEDIVSVVALYRPGPMDFIPQFIKTMHGEVAAEYPHPDLEPILRDTYGIIVYQEQIMQIASRMAGFSLGEADLLRRAVGKKKREILDEQRAHFVRGSLGQGYTDEEANRVYDMILRFADYGFPRAHAAAYGVLAFQTAYLKAHYPVPFMASMLTSIIGNQRKTAEYVDECRRMGIPVLPPDVNESRVLFYAGAHGSRSEFRARRAGSA</sequence>
<evidence type="ECO:0000313" key="8">
    <source>
        <dbReference type="EMBL" id="MDG0790458.1"/>
    </source>
</evidence>
<proteinExistence type="predicted"/>
<dbReference type="PANTHER" id="PTHR32294">
    <property type="entry name" value="DNA POLYMERASE III SUBUNIT ALPHA"/>
    <property type="match status" value="1"/>
</dbReference>
<feature type="domain" description="Bacterial DNA polymerase III alpha subunit NTPase" evidence="6">
    <location>
        <begin position="232"/>
        <end position="522"/>
    </location>
</feature>
<dbReference type="InterPro" id="IPR004805">
    <property type="entry name" value="DnaE2/DnaE/PolC"/>
</dbReference>
<feature type="domain" description="DNA polymerase III alpha subunit finger" evidence="7">
    <location>
        <begin position="525"/>
        <end position="684"/>
    </location>
</feature>
<dbReference type="PANTHER" id="PTHR32294:SF0">
    <property type="entry name" value="DNA POLYMERASE III SUBUNIT ALPHA"/>
    <property type="match status" value="1"/>
</dbReference>
<accession>A0A9X4QL82</accession>
<evidence type="ECO:0000256" key="2">
    <source>
        <dbReference type="ARBA" id="ARBA00022695"/>
    </source>
</evidence>
<dbReference type="InterPro" id="IPR040982">
    <property type="entry name" value="DNA_pol3_finger"/>
</dbReference>
<name>A0A9X4QL82_9BACL</name>
<dbReference type="CDD" id="cd12113">
    <property type="entry name" value="PHP_PolIIIA_DnaE3"/>
    <property type="match status" value="1"/>
</dbReference>
<evidence type="ECO:0000259" key="7">
    <source>
        <dbReference type="Pfam" id="PF17657"/>
    </source>
</evidence>
<comment type="caution">
    <text evidence="8">The sequence shown here is derived from an EMBL/GenBank/DDBJ whole genome shotgun (WGS) entry which is preliminary data.</text>
</comment>
<reference evidence="8 9" key="1">
    <citation type="submission" date="2022-10" db="EMBL/GenBank/DDBJ databases">
        <title>Comparative genomic analysis of Cohnella hashimotonis sp. nov., isolated from the International Space Station.</title>
        <authorList>
            <person name="Simpson A."/>
            <person name="Venkateswaran K."/>
        </authorList>
    </citation>
    <scope>NUCLEOTIDE SEQUENCE [LARGE SCALE GENOMIC DNA]</scope>
    <source>
        <strain evidence="8 9">DSM 18997</strain>
    </source>
</reference>
<evidence type="ECO:0000313" key="9">
    <source>
        <dbReference type="Proteomes" id="UP001153387"/>
    </source>
</evidence>
<keyword evidence="2 8" id="KW-0548">Nucleotidyltransferase</keyword>
<dbReference type="InterPro" id="IPR011708">
    <property type="entry name" value="DNA_pol3_alpha_NTPase_dom"/>
</dbReference>
<dbReference type="NCBIfam" id="NF004226">
    <property type="entry name" value="PRK05673.1"/>
    <property type="match status" value="1"/>
</dbReference>
<dbReference type="EC" id="2.7.7.7" evidence="8"/>
<evidence type="ECO:0000259" key="6">
    <source>
        <dbReference type="Pfam" id="PF07733"/>
    </source>
</evidence>
<dbReference type="AlphaFoldDB" id="A0A9X4QL82"/>
<dbReference type="GO" id="GO:0003887">
    <property type="term" value="F:DNA-directed DNA polymerase activity"/>
    <property type="evidence" value="ECO:0007669"/>
    <property type="project" value="UniProtKB-KW"/>
</dbReference>
<dbReference type="Pfam" id="PF17657">
    <property type="entry name" value="DNA_pol3_finger"/>
    <property type="match status" value="1"/>
</dbReference>
<keyword evidence="3" id="KW-0235">DNA replication</keyword>
<dbReference type="InterPro" id="IPR016195">
    <property type="entry name" value="Pol/histidinol_Pase-like"/>
</dbReference>
<dbReference type="InterPro" id="IPR041931">
    <property type="entry name" value="DNA_pol3_alpha_thumb_dom"/>
</dbReference>
<gene>
    <name evidence="8" type="primary">dnaE</name>
    <name evidence="8" type="ORF">OMP38_06065</name>
</gene>
<protein>
    <submittedName>
        <fullName evidence="8">DNA polymerase III subunit alpha</fullName>
        <ecNumber evidence="8">2.7.7.7</ecNumber>
    </submittedName>
</protein>
<dbReference type="EMBL" id="JAPDHZ010000002">
    <property type="protein sequence ID" value="MDG0790458.1"/>
    <property type="molecule type" value="Genomic_DNA"/>
</dbReference>
<dbReference type="GO" id="GO:0006260">
    <property type="term" value="P:DNA replication"/>
    <property type="evidence" value="ECO:0007669"/>
    <property type="project" value="UniProtKB-KW"/>
</dbReference>